<evidence type="ECO:0000313" key="1">
    <source>
        <dbReference type="EMBL" id="CAB4165517.1"/>
    </source>
</evidence>
<protein>
    <submittedName>
        <fullName evidence="1">Uncharacterized protein</fullName>
    </submittedName>
</protein>
<accession>A0A6J5P2M3</accession>
<dbReference type="EMBL" id="LR796866">
    <property type="protein sequence ID" value="CAB4171474.1"/>
    <property type="molecule type" value="Genomic_DNA"/>
</dbReference>
<proteinExistence type="predicted"/>
<evidence type="ECO:0000313" key="6">
    <source>
        <dbReference type="EMBL" id="CAB4218480.1"/>
    </source>
</evidence>
<dbReference type="EMBL" id="LR797284">
    <property type="protein sequence ID" value="CAB4198949.1"/>
    <property type="molecule type" value="Genomic_DNA"/>
</dbReference>
<reference evidence="1" key="1">
    <citation type="submission" date="2020-04" db="EMBL/GenBank/DDBJ databases">
        <authorList>
            <person name="Chiriac C."/>
            <person name="Salcher M."/>
            <person name="Ghai R."/>
            <person name="Kavagutti S V."/>
        </authorList>
    </citation>
    <scope>NUCLEOTIDE SEQUENCE</scope>
</reference>
<sequence length="142" mass="15594">MFGAIKDICDNAKKLDINSMMRTIILDPTVQAQLIDLNLAQMDAGINAKGVTMPNYSRASVEKYGKTPGPFTLKDTGDTRNSMFVSVQGDGFTMNADTGLHGVDLSELFDPSLGETPESIEEIKPEITERLRDKILSNLLNR</sequence>
<gene>
    <name evidence="3" type="ORF">UFOVP1001_3</name>
    <name evidence="4" type="ORF">UFOVP1338_7</name>
    <name evidence="5" type="ORF">UFOVP1447_2</name>
    <name evidence="6" type="ORF">UFOVP1599_64</name>
    <name evidence="1" type="ORF">UFOVP827_66</name>
    <name evidence="2" type="ORF">UFOVP916_45</name>
</gene>
<dbReference type="EMBL" id="LR797462">
    <property type="protein sequence ID" value="CAB4218480.1"/>
    <property type="molecule type" value="Genomic_DNA"/>
</dbReference>
<evidence type="ECO:0000313" key="3">
    <source>
        <dbReference type="EMBL" id="CAB4177261.1"/>
    </source>
</evidence>
<dbReference type="EMBL" id="LR796950">
    <property type="protein sequence ID" value="CAB4177261.1"/>
    <property type="molecule type" value="Genomic_DNA"/>
</dbReference>
<organism evidence="1">
    <name type="scientific">uncultured Caudovirales phage</name>
    <dbReference type="NCBI Taxonomy" id="2100421"/>
    <lineage>
        <taxon>Viruses</taxon>
        <taxon>Duplodnaviria</taxon>
        <taxon>Heunggongvirae</taxon>
        <taxon>Uroviricota</taxon>
        <taxon>Caudoviricetes</taxon>
        <taxon>Peduoviridae</taxon>
        <taxon>Maltschvirus</taxon>
        <taxon>Maltschvirus maltsch</taxon>
    </lineage>
</organism>
<evidence type="ECO:0000313" key="2">
    <source>
        <dbReference type="EMBL" id="CAB4171474.1"/>
    </source>
</evidence>
<evidence type="ECO:0000313" key="4">
    <source>
        <dbReference type="EMBL" id="CAB4198949.1"/>
    </source>
</evidence>
<evidence type="ECO:0000313" key="5">
    <source>
        <dbReference type="EMBL" id="CAB4213323.1"/>
    </source>
</evidence>
<dbReference type="EMBL" id="LR797398">
    <property type="protein sequence ID" value="CAB4213323.1"/>
    <property type="molecule type" value="Genomic_DNA"/>
</dbReference>
<name>A0A6J5P2M3_9CAUD</name>
<dbReference type="EMBL" id="LR796778">
    <property type="protein sequence ID" value="CAB4165517.1"/>
    <property type="molecule type" value="Genomic_DNA"/>
</dbReference>